<dbReference type="Proteomes" id="UP000274131">
    <property type="component" value="Unassembled WGS sequence"/>
</dbReference>
<dbReference type="AlphaFoldDB" id="A0A0N4VME1"/>
<evidence type="ECO:0000313" key="4">
    <source>
        <dbReference type="WBParaSite" id="EVEC_0001209901-mRNA-1"/>
    </source>
</evidence>
<reference evidence="4" key="1">
    <citation type="submission" date="2017-02" db="UniProtKB">
        <authorList>
            <consortium name="WormBaseParasite"/>
        </authorList>
    </citation>
    <scope>IDENTIFICATION</scope>
</reference>
<keyword evidence="3" id="KW-1185">Reference proteome</keyword>
<organism evidence="4">
    <name type="scientific">Enterobius vermicularis</name>
    <name type="common">Human pinworm</name>
    <dbReference type="NCBI Taxonomy" id="51028"/>
    <lineage>
        <taxon>Eukaryota</taxon>
        <taxon>Metazoa</taxon>
        <taxon>Ecdysozoa</taxon>
        <taxon>Nematoda</taxon>
        <taxon>Chromadorea</taxon>
        <taxon>Rhabditida</taxon>
        <taxon>Spirurina</taxon>
        <taxon>Oxyuridomorpha</taxon>
        <taxon>Oxyuroidea</taxon>
        <taxon>Oxyuridae</taxon>
        <taxon>Enterobius</taxon>
    </lineage>
</organism>
<dbReference type="EMBL" id="UXUI01011898">
    <property type="protein sequence ID" value="VDD96586.1"/>
    <property type="molecule type" value="Genomic_DNA"/>
</dbReference>
<name>A0A0N4VME1_ENTVE</name>
<evidence type="ECO:0000256" key="1">
    <source>
        <dbReference type="SAM" id="Coils"/>
    </source>
</evidence>
<feature type="coiled-coil region" evidence="1">
    <location>
        <begin position="52"/>
        <end position="79"/>
    </location>
</feature>
<dbReference type="WBParaSite" id="EVEC_0001209901-mRNA-1">
    <property type="protein sequence ID" value="EVEC_0001209901-mRNA-1"/>
    <property type="gene ID" value="EVEC_0001209901"/>
</dbReference>
<accession>A0A0N4VME1</accession>
<gene>
    <name evidence="2" type="ORF">EVEC_LOCUS11337</name>
</gene>
<evidence type="ECO:0000313" key="3">
    <source>
        <dbReference type="Proteomes" id="UP000274131"/>
    </source>
</evidence>
<proteinExistence type="predicted"/>
<sequence length="109" mass="12930">MAAYYNRVFNGRSYIWIFVKLNQVIGSRPTIFRLISALIELDRAKFGNAIDKILLESDFEQLRNEKTSLREERNKIKKRLEDRKPMLGKMKEGLVAKVNNHPFRRFCLI</sequence>
<keyword evidence="1" id="KW-0175">Coiled coil</keyword>
<protein>
    <submittedName>
        <fullName evidence="2 4">Uncharacterized protein</fullName>
    </submittedName>
</protein>
<reference evidence="2 3" key="2">
    <citation type="submission" date="2018-10" db="EMBL/GenBank/DDBJ databases">
        <authorList>
            <consortium name="Pathogen Informatics"/>
        </authorList>
    </citation>
    <scope>NUCLEOTIDE SEQUENCE [LARGE SCALE GENOMIC DNA]</scope>
</reference>
<evidence type="ECO:0000313" key="2">
    <source>
        <dbReference type="EMBL" id="VDD96586.1"/>
    </source>
</evidence>